<evidence type="ECO:0000256" key="1">
    <source>
        <dbReference type="SAM" id="MobiDB-lite"/>
    </source>
</evidence>
<feature type="domain" description="HTH IS21-type" evidence="2">
    <location>
        <begin position="211"/>
        <end position="272"/>
    </location>
</feature>
<dbReference type="PANTHER" id="PTHR33498">
    <property type="entry name" value="TRANSPOSASE FOR INSERTION SEQUENCE ELEMENT IS1557"/>
    <property type="match status" value="1"/>
</dbReference>
<dbReference type="EMBL" id="CP095075">
    <property type="protein sequence ID" value="UOR13604.1"/>
    <property type="molecule type" value="Genomic_DNA"/>
</dbReference>
<dbReference type="Pfam" id="PF01610">
    <property type="entry name" value="DDE_Tnp_ISL3"/>
    <property type="match status" value="2"/>
</dbReference>
<dbReference type="InterPro" id="IPR002560">
    <property type="entry name" value="Transposase_DDE"/>
</dbReference>
<evidence type="ECO:0000313" key="3">
    <source>
        <dbReference type="EMBL" id="UOR13604.1"/>
    </source>
</evidence>
<dbReference type="NCBIfam" id="NF033550">
    <property type="entry name" value="transpos_ISL3"/>
    <property type="match status" value="1"/>
</dbReference>
<protein>
    <submittedName>
        <fullName evidence="3">ISL3 family transposase</fullName>
    </submittedName>
</protein>
<proteinExistence type="predicted"/>
<feature type="region of interest" description="Disordered" evidence="1">
    <location>
        <begin position="184"/>
        <end position="209"/>
    </location>
</feature>
<name>A0ABY4HFT4_9BACI</name>
<dbReference type="RefSeq" id="WP_245035267.1">
    <property type="nucleotide sequence ID" value="NZ_CP095075.1"/>
</dbReference>
<sequence>MYGNFFCDTASCEQHIFTERDIGLLEPYARRTSRMDKTLRSMAFSTSAEQGSRLSKQIDVPVSADTLLRLIRKTPLHPSSPSDAVGIDEWAYLKRHRYGVLICDLQTRRPIALLEEFSADAVRQWLEEHKNIKVVSRDGSLKFKQAIQESNHNIIQVTDRWHLVHNFNERIERILPQIVDSRIPIPKADSQPNQEHQSHSFQTERGTQKEQLMDQVKALGNQGFSYTSVAELLRIDSRTAKKYMHTIEPPMQGKRKRQSMLDPYRSRIQASVQPGVTAKEVYEDLVSKGYKGSFSLVSHYIADIRKQKRKGHSNKLYLSRKRLHQWLWKPYQEVKKRTKWLFLNDLCRKHPELQQLYEQIQTFQVMIQHRMSDYLPVWLSKAEQSPFIEMKRFAKRIRTDYEAIQNALSYEWNNGVLEGQINRLKTIKRLMYGRANFDLIKKRVLYQAL</sequence>
<reference evidence="3" key="1">
    <citation type="submission" date="2022-04" db="EMBL/GenBank/DDBJ databases">
        <title>Halobacillus sp. isolated from saltern.</title>
        <authorList>
            <person name="Won M."/>
            <person name="Lee C.-M."/>
            <person name="Woen H.-Y."/>
            <person name="Kwon S.-W."/>
        </authorList>
    </citation>
    <scope>NUCLEOTIDE SEQUENCE</scope>
    <source>
        <strain evidence="3">SSHM10-5</strain>
    </source>
</reference>
<accession>A0ABY4HFT4</accession>
<dbReference type="InterPro" id="IPR017894">
    <property type="entry name" value="HTH_IS21_transposase_type"/>
</dbReference>
<evidence type="ECO:0000313" key="4">
    <source>
        <dbReference type="Proteomes" id="UP000830326"/>
    </source>
</evidence>
<evidence type="ECO:0000259" key="2">
    <source>
        <dbReference type="PROSITE" id="PS50531"/>
    </source>
</evidence>
<dbReference type="Proteomes" id="UP000830326">
    <property type="component" value="Chromosome"/>
</dbReference>
<organism evidence="3 4">
    <name type="scientific">Halobacillus amylolyticus</name>
    <dbReference type="NCBI Taxonomy" id="2932259"/>
    <lineage>
        <taxon>Bacteria</taxon>
        <taxon>Bacillati</taxon>
        <taxon>Bacillota</taxon>
        <taxon>Bacilli</taxon>
        <taxon>Bacillales</taxon>
        <taxon>Bacillaceae</taxon>
        <taxon>Halobacillus</taxon>
    </lineage>
</organism>
<keyword evidence="4" id="KW-1185">Reference proteome</keyword>
<dbReference type="InterPro" id="IPR047951">
    <property type="entry name" value="Transpos_ISL3"/>
</dbReference>
<dbReference type="PROSITE" id="PS50531">
    <property type="entry name" value="HTH_IS21"/>
    <property type="match status" value="1"/>
</dbReference>
<feature type="compositionally biased region" description="Polar residues" evidence="1">
    <location>
        <begin position="190"/>
        <end position="205"/>
    </location>
</feature>
<gene>
    <name evidence="3" type="ORF">MUO15_09210</name>
</gene>
<dbReference type="PANTHER" id="PTHR33498:SF1">
    <property type="entry name" value="TRANSPOSASE FOR INSERTION SEQUENCE ELEMENT IS1557"/>
    <property type="match status" value="1"/>
</dbReference>